<evidence type="ECO:0000313" key="4">
    <source>
        <dbReference type="Proteomes" id="UP000444960"/>
    </source>
</evidence>
<reference evidence="4" key="1">
    <citation type="submission" date="2019-06" db="EMBL/GenBank/DDBJ databases">
        <title>Gordonia isolated from sludge of a wastewater treatment plant.</title>
        <authorList>
            <person name="Tamura T."/>
            <person name="Aoyama K."/>
            <person name="Kang Y."/>
            <person name="Saito S."/>
            <person name="Akiyama N."/>
            <person name="Yazawa K."/>
            <person name="Gonoi T."/>
            <person name="Mikami Y."/>
        </authorList>
    </citation>
    <scope>NUCLEOTIDE SEQUENCE [LARGE SCALE GENOMIC DNA]</scope>
    <source>
        <strain evidence="4">NBRC 107696</strain>
    </source>
</reference>
<evidence type="ECO:0000313" key="3">
    <source>
        <dbReference type="EMBL" id="GEE01024.1"/>
    </source>
</evidence>
<dbReference type="Pfam" id="PF17270">
    <property type="entry name" value="DUF5336"/>
    <property type="match status" value="1"/>
</dbReference>
<feature type="transmembrane region" description="Helical" evidence="2">
    <location>
        <begin position="99"/>
        <end position="119"/>
    </location>
</feature>
<protein>
    <recommendedName>
        <fullName evidence="5">34 kDa antigenic protein</fullName>
    </recommendedName>
</protein>
<dbReference type="OrthoDB" id="4382062at2"/>
<accession>A0A7I9V722</accession>
<feature type="region of interest" description="Disordered" evidence="1">
    <location>
        <begin position="250"/>
        <end position="273"/>
    </location>
</feature>
<feature type="transmembrane region" description="Helical" evidence="2">
    <location>
        <begin position="139"/>
        <end position="158"/>
    </location>
</feature>
<feature type="transmembrane region" description="Helical" evidence="2">
    <location>
        <begin position="191"/>
        <end position="214"/>
    </location>
</feature>
<keyword evidence="2" id="KW-1133">Transmembrane helix</keyword>
<keyword evidence="2" id="KW-0812">Transmembrane</keyword>
<name>A0A7I9V722_9ACTN</name>
<dbReference type="Proteomes" id="UP000444960">
    <property type="component" value="Unassembled WGS sequence"/>
</dbReference>
<evidence type="ECO:0000256" key="1">
    <source>
        <dbReference type="SAM" id="MobiDB-lite"/>
    </source>
</evidence>
<feature type="transmembrane region" description="Helical" evidence="2">
    <location>
        <begin position="165"/>
        <end position="185"/>
    </location>
</feature>
<dbReference type="InterPro" id="IPR035166">
    <property type="entry name" value="DUF5336"/>
</dbReference>
<gene>
    <name evidence="3" type="ORF">nbrc107696_14700</name>
</gene>
<organism evidence="3 4">
    <name type="scientific">Gordonia spumicola</name>
    <dbReference type="NCBI Taxonomy" id="589161"/>
    <lineage>
        <taxon>Bacteria</taxon>
        <taxon>Bacillati</taxon>
        <taxon>Actinomycetota</taxon>
        <taxon>Actinomycetes</taxon>
        <taxon>Mycobacteriales</taxon>
        <taxon>Gordoniaceae</taxon>
        <taxon>Gordonia</taxon>
    </lineage>
</organism>
<feature type="region of interest" description="Disordered" evidence="1">
    <location>
        <begin position="311"/>
        <end position="332"/>
    </location>
</feature>
<keyword evidence="2" id="KW-0472">Membrane</keyword>
<feature type="region of interest" description="Disordered" evidence="1">
    <location>
        <begin position="56"/>
        <end position="77"/>
    </location>
</feature>
<proteinExistence type="predicted"/>
<dbReference type="AlphaFoldDB" id="A0A7I9V722"/>
<feature type="compositionally biased region" description="Low complexity" evidence="1">
    <location>
        <begin position="14"/>
        <end position="36"/>
    </location>
</feature>
<evidence type="ECO:0000256" key="2">
    <source>
        <dbReference type="SAM" id="Phobius"/>
    </source>
</evidence>
<sequence>MTYPQSGGYGYGYGQDPQAAQNQQYGQQQYGQQGYDATQGQYGQQAQYGQQQYGQQAAAQDPYGQQPAGQDPYGQQQAQYGYGAPAPAGQGLPANTPTILAGVIGGLGVITLFCGFLAGAKYDGAYLSTSSKLFESAFVGPYVLLAVAGLIALVTFVLGTEKWAVGSVFALTVVSALVTIFQFATADADNGAGAIVLLITSILSAIAAVVWLLVEGGQIKTAPADATAAAAASSAGYSAPAADAYGAQQAAQPQAQAGQPQAQSSSYGYGYGQQGAAQAQPEAQNYNAATQAVSTGQQAASGYGQSDVNATTAFVKPNTDPGAAATPQSEQQ</sequence>
<feature type="region of interest" description="Disordered" evidence="1">
    <location>
        <begin position="1"/>
        <end position="36"/>
    </location>
</feature>
<dbReference type="RefSeq" id="WP_161894876.1">
    <property type="nucleotide sequence ID" value="NZ_BJOV01000003.1"/>
</dbReference>
<comment type="caution">
    <text evidence="3">The sequence shown here is derived from an EMBL/GenBank/DDBJ whole genome shotgun (WGS) entry which is preliminary data.</text>
</comment>
<dbReference type="EMBL" id="BJOV01000003">
    <property type="protein sequence ID" value="GEE01024.1"/>
    <property type="molecule type" value="Genomic_DNA"/>
</dbReference>
<evidence type="ECO:0008006" key="5">
    <source>
        <dbReference type="Google" id="ProtNLM"/>
    </source>
</evidence>
<keyword evidence="4" id="KW-1185">Reference proteome</keyword>